<evidence type="ECO:0000313" key="3">
    <source>
        <dbReference type="EMBL" id="MBF0753467.1"/>
    </source>
</evidence>
<feature type="compositionally biased region" description="Acidic residues" evidence="1">
    <location>
        <begin position="26"/>
        <end position="40"/>
    </location>
</feature>
<dbReference type="PROSITE" id="PS51257">
    <property type="entry name" value="PROKAR_LIPOPROTEIN"/>
    <property type="match status" value="1"/>
</dbReference>
<protein>
    <submittedName>
        <fullName evidence="3">Uncharacterized protein</fullName>
    </submittedName>
</protein>
<evidence type="ECO:0000313" key="4">
    <source>
        <dbReference type="Proteomes" id="UP000647980"/>
    </source>
</evidence>
<dbReference type="RefSeq" id="WP_135096984.1">
    <property type="nucleotide sequence ID" value="NZ_JADGLW010000002.1"/>
</dbReference>
<dbReference type="EMBL" id="JADGLW010000002">
    <property type="protein sequence ID" value="MBF0753467.1"/>
    <property type="molecule type" value="Genomic_DNA"/>
</dbReference>
<organism evidence="3 4">
    <name type="scientific">Jeotgalicoccus nanhaiensis</name>
    <dbReference type="NCBI Taxonomy" id="568603"/>
    <lineage>
        <taxon>Bacteria</taxon>
        <taxon>Bacillati</taxon>
        <taxon>Bacillota</taxon>
        <taxon>Bacilli</taxon>
        <taxon>Bacillales</taxon>
        <taxon>Staphylococcaceae</taxon>
        <taxon>Jeotgalicoccus</taxon>
    </lineage>
</organism>
<evidence type="ECO:0000256" key="2">
    <source>
        <dbReference type="SAM" id="SignalP"/>
    </source>
</evidence>
<dbReference type="Proteomes" id="UP000647980">
    <property type="component" value="Unassembled WGS sequence"/>
</dbReference>
<keyword evidence="4" id="KW-1185">Reference proteome</keyword>
<gene>
    <name evidence="3" type="ORF">IR135_04215</name>
</gene>
<feature type="compositionally biased region" description="Basic and acidic residues" evidence="1">
    <location>
        <begin position="41"/>
        <end position="75"/>
    </location>
</feature>
<name>A0ABR9XX68_9STAP</name>
<feature type="region of interest" description="Disordered" evidence="1">
    <location>
        <begin position="18"/>
        <end position="75"/>
    </location>
</feature>
<evidence type="ECO:0000256" key="1">
    <source>
        <dbReference type="SAM" id="MobiDB-lite"/>
    </source>
</evidence>
<proteinExistence type="predicted"/>
<reference evidence="3 4" key="1">
    <citation type="submission" date="2020-10" db="EMBL/GenBank/DDBJ databases">
        <title>Mouse Oral microbiota.</title>
        <authorList>
            <person name="Joseph S."/>
            <person name="Aduse-Opoku J."/>
        </authorList>
    </citation>
    <scope>NUCLEOTIDE SEQUENCE [LARGE SCALE GENOMIC DNA]</scope>
    <source>
        <strain evidence="3 4">19428wE5_W307</strain>
    </source>
</reference>
<comment type="caution">
    <text evidence="3">The sequence shown here is derived from an EMBL/GenBank/DDBJ whole genome shotgun (WGS) entry which is preliminary data.</text>
</comment>
<accession>A0ABR9XX68</accession>
<feature type="signal peptide" evidence="2">
    <location>
        <begin position="1"/>
        <end position="18"/>
    </location>
</feature>
<sequence>MKKLFLISLSVIALTACSDTESTGEVSEEDVTPSETTTEEAVEKDTENNSTTEADKNDNEKNKEEIEQKTEELKEEKDAVVTEDFYLGVLAPDFLNTVATNPDILAINVINESMSQTDVEALYGESYDRVIPKEGANLAVYGNVAVLYSDSMPYGNDTYANPDISPDTNMVVNFYPVMNVSYQDVINTLGIPLLDYDEYQLQGSPIRSMFYKTTNNDIVAFDMVQTEDQSMIAEMIHINPDHTNMELPMFVKEVIYALDDFYSNGNTYYQSLVDAQGMAEESIQNYNEYYDYVQTTRLLNEISISPKDENSFEVNVLREFYLNDSEDPATTAETYLIERINGEYKLNDVTYHPYNP</sequence>
<keyword evidence="2" id="KW-0732">Signal</keyword>
<feature type="chain" id="PRO_5045718802" evidence="2">
    <location>
        <begin position="19"/>
        <end position="356"/>
    </location>
</feature>